<evidence type="ECO:0000313" key="1">
    <source>
        <dbReference type="EMBL" id="AZN72742.1"/>
    </source>
</evidence>
<dbReference type="EMBL" id="CP032509">
    <property type="protein sequence ID" value="AZN72742.1"/>
    <property type="molecule type" value="Genomic_DNA"/>
</dbReference>
<dbReference type="OrthoDB" id="7630456at2"/>
<dbReference type="Pfam" id="PF11367">
    <property type="entry name" value="Tail_completion_gp17"/>
    <property type="match status" value="1"/>
</dbReference>
<name>A0A3Q8XQL5_9HYPH</name>
<dbReference type="Proteomes" id="UP000268192">
    <property type="component" value="Chromosome"/>
</dbReference>
<evidence type="ECO:0000313" key="2">
    <source>
        <dbReference type="Proteomes" id="UP000268192"/>
    </source>
</evidence>
<reference evidence="1 2" key="1">
    <citation type="submission" date="2018-09" db="EMBL/GenBank/DDBJ databases">
        <title>Marinorhizobium profundi gen. nov., sp. nov., isolated from a deep-sea sediment sample from the New Britain Trench and proposal of Marinorhizobiaceae fam. nov. in the order Rhizobiales of the class Alphaproteobacteria.</title>
        <authorList>
            <person name="Cao J."/>
        </authorList>
    </citation>
    <scope>NUCLEOTIDE SEQUENCE [LARGE SCALE GENOMIC DNA]</scope>
    <source>
        <strain evidence="1 2">WS11</strain>
    </source>
</reference>
<gene>
    <name evidence="1" type="ORF">D5400_16970</name>
</gene>
<keyword evidence="2" id="KW-1185">Reference proteome</keyword>
<dbReference type="RefSeq" id="WP_126011069.1">
    <property type="nucleotide sequence ID" value="NZ_CP032509.1"/>
</dbReference>
<accession>A0A3Q8XQL5</accession>
<proteinExistence type="predicted"/>
<dbReference type="InterPro" id="IPR053745">
    <property type="entry name" value="Viral_Tail_Comp_sf"/>
</dbReference>
<dbReference type="Gene3D" id="3.30.2000.30">
    <property type="match status" value="1"/>
</dbReference>
<protein>
    <submittedName>
        <fullName evidence="1">DUF3168 domain-containing protein</fullName>
    </submittedName>
</protein>
<dbReference type="InterPro" id="IPR021508">
    <property type="entry name" value="Gp17-like"/>
</dbReference>
<dbReference type="AlphaFoldDB" id="A0A3Q8XQL5"/>
<sequence length="134" mass="14447">MTDPVLELQGAIVARLMADPAVTSLVGDRVFDNVPAGASYPYVSMGPSDALSDDVDCITGFEIMFQVDAWSDAVGFPEVRRVADAVRSALLASDLSLVENALVTFEHRQTRVMRDRNGLTSHAAITFTAFAEQP</sequence>
<organism evidence="1 2">
    <name type="scientific">Georhizobium profundi</name>
    <dbReference type="NCBI Taxonomy" id="2341112"/>
    <lineage>
        <taxon>Bacteria</taxon>
        <taxon>Pseudomonadati</taxon>
        <taxon>Pseudomonadota</taxon>
        <taxon>Alphaproteobacteria</taxon>
        <taxon>Hyphomicrobiales</taxon>
        <taxon>Rhizobiaceae</taxon>
        <taxon>Georhizobium</taxon>
    </lineage>
</organism>
<dbReference type="KEGG" id="abaw:D5400_16970"/>